<dbReference type="Pfam" id="PF17780">
    <property type="entry name" value="OCRE"/>
    <property type="match status" value="1"/>
</dbReference>
<accession>A0AAD8YCT1</accession>
<evidence type="ECO:0000256" key="2">
    <source>
        <dbReference type="ARBA" id="ARBA00022884"/>
    </source>
</evidence>
<dbReference type="Pfam" id="PF01585">
    <property type="entry name" value="G-patch"/>
    <property type="match status" value="1"/>
</dbReference>
<keyword evidence="3" id="KW-0539">Nucleus</keyword>
<feature type="compositionally biased region" description="Basic and acidic residues" evidence="4">
    <location>
        <begin position="1"/>
        <end position="10"/>
    </location>
</feature>
<dbReference type="GO" id="GO:0003723">
    <property type="term" value="F:RNA binding"/>
    <property type="evidence" value="ECO:0007669"/>
    <property type="project" value="UniProtKB-KW"/>
</dbReference>
<proteinExistence type="predicted"/>
<dbReference type="GO" id="GO:0005634">
    <property type="term" value="C:nucleus"/>
    <property type="evidence" value="ECO:0007669"/>
    <property type="project" value="UniProtKB-SubCell"/>
</dbReference>
<feature type="region of interest" description="Disordered" evidence="4">
    <location>
        <begin position="1"/>
        <end position="71"/>
    </location>
</feature>
<dbReference type="InterPro" id="IPR000467">
    <property type="entry name" value="G_patch_dom"/>
</dbReference>
<dbReference type="InterPro" id="IPR041591">
    <property type="entry name" value="OCRE"/>
</dbReference>
<feature type="region of interest" description="Disordered" evidence="4">
    <location>
        <begin position="334"/>
        <end position="362"/>
    </location>
</feature>
<organism evidence="6 7">
    <name type="scientific">Skeletonema marinoi</name>
    <dbReference type="NCBI Taxonomy" id="267567"/>
    <lineage>
        <taxon>Eukaryota</taxon>
        <taxon>Sar</taxon>
        <taxon>Stramenopiles</taxon>
        <taxon>Ochrophyta</taxon>
        <taxon>Bacillariophyta</taxon>
        <taxon>Coscinodiscophyceae</taxon>
        <taxon>Thalassiosirophycidae</taxon>
        <taxon>Thalassiosirales</taxon>
        <taxon>Skeletonemataceae</taxon>
        <taxon>Skeletonema</taxon>
        <taxon>Skeletonema marinoi-dohrnii complex</taxon>
    </lineage>
</organism>
<feature type="compositionally biased region" description="Polar residues" evidence="4">
    <location>
        <begin position="245"/>
        <end position="263"/>
    </location>
</feature>
<feature type="compositionally biased region" description="Basic and acidic residues" evidence="4">
    <location>
        <begin position="224"/>
        <end position="244"/>
    </location>
</feature>
<comment type="subcellular location">
    <subcellularLocation>
        <location evidence="1">Nucleus</location>
    </subcellularLocation>
</comment>
<dbReference type="PANTHER" id="PTHR13948">
    <property type="entry name" value="RNA-BINDING PROTEIN"/>
    <property type="match status" value="1"/>
</dbReference>
<evidence type="ECO:0000256" key="1">
    <source>
        <dbReference type="ARBA" id="ARBA00004123"/>
    </source>
</evidence>
<evidence type="ECO:0000256" key="3">
    <source>
        <dbReference type="ARBA" id="ARBA00023242"/>
    </source>
</evidence>
<evidence type="ECO:0000256" key="4">
    <source>
        <dbReference type="SAM" id="MobiDB-lite"/>
    </source>
</evidence>
<feature type="domain" description="G-patch" evidence="5">
    <location>
        <begin position="378"/>
        <end position="403"/>
    </location>
</feature>
<reference evidence="6" key="1">
    <citation type="submission" date="2023-06" db="EMBL/GenBank/DDBJ databases">
        <title>Survivors Of The Sea: Transcriptome response of Skeletonema marinoi to long-term dormancy.</title>
        <authorList>
            <person name="Pinder M.I.M."/>
            <person name="Kourtchenko O."/>
            <person name="Robertson E.K."/>
            <person name="Larsson T."/>
            <person name="Maumus F."/>
            <person name="Osuna-Cruz C.M."/>
            <person name="Vancaester E."/>
            <person name="Stenow R."/>
            <person name="Vandepoele K."/>
            <person name="Ploug H."/>
            <person name="Bruchert V."/>
            <person name="Godhe A."/>
            <person name="Topel M."/>
        </authorList>
    </citation>
    <scope>NUCLEOTIDE SEQUENCE</scope>
    <source>
        <strain evidence="6">R05AC</strain>
    </source>
</reference>
<sequence length="436" mass="48240">MFNHPHDDRCHRCHQLQYSSAENEASSRPRKKKRREDDEEEGGGQKPDQYKQLRDQFKERQKREWPPSFDTEGASYIFDSRSGMFYHPPSDFFYDPKTKLYYSNKKAQYFHFVGGEDANAIPFLPVQAGGGGNGAAEAAAAGVMESSNSDSLIKKTPVPDAEQKPKIAISLKTKVTNPTAKSLNEVAAFEKSKLKEQKKAARKDSSHLLTSETSPPIVPQSHKKHEEDMEKWSGRIKELRKNDEGSSTNGVQNTDSSASRKVRTTVSGQPICLLCRRKFASVEKLEQHEKLSALHKANLAKKTAAAAEQSSKQREAEALYKDRAKERRMMHGDLASVHSSGPSSRAEAILAQADGSRVSATSAVKTTEIVRPEDTLGDTNIGNKLLQKLGWKSGETLGRKQDGENDAQPKGGKDAASSLKSDWERIESLAQGGGRR</sequence>
<feature type="compositionally biased region" description="Polar residues" evidence="4">
    <location>
        <begin position="16"/>
        <end position="26"/>
    </location>
</feature>
<dbReference type="EMBL" id="JATAAI010000010">
    <property type="protein sequence ID" value="KAK1742700.1"/>
    <property type="molecule type" value="Genomic_DNA"/>
</dbReference>
<feature type="compositionally biased region" description="Basic and acidic residues" evidence="4">
    <location>
        <begin position="192"/>
        <end position="206"/>
    </location>
</feature>
<evidence type="ECO:0000259" key="5">
    <source>
        <dbReference type="PROSITE" id="PS50174"/>
    </source>
</evidence>
<name>A0AAD8YCT1_9STRA</name>
<evidence type="ECO:0000313" key="6">
    <source>
        <dbReference type="EMBL" id="KAK1742700.1"/>
    </source>
</evidence>
<keyword evidence="7" id="KW-1185">Reference proteome</keyword>
<feature type="compositionally biased region" description="Basic and acidic residues" evidence="4">
    <location>
        <begin position="48"/>
        <end position="65"/>
    </location>
</feature>
<feature type="region of interest" description="Disordered" evidence="4">
    <location>
        <begin position="192"/>
        <end position="263"/>
    </location>
</feature>
<dbReference type="CDD" id="cd16074">
    <property type="entry name" value="OCRE"/>
    <property type="match status" value="1"/>
</dbReference>
<gene>
    <name evidence="6" type="ORF">QTG54_006297</name>
</gene>
<dbReference type="Proteomes" id="UP001224775">
    <property type="component" value="Unassembled WGS sequence"/>
</dbReference>
<dbReference type="PANTHER" id="PTHR13948:SF3">
    <property type="entry name" value="FI21118P1"/>
    <property type="match status" value="1"/>
</dbReference>
<dbReference type="PROSITE" id="PS50174">
    <property type="entry name" value="G_PATCH"/>
    <property type="match status" value="1"/>
</dbReference>
<evidence type="ECO:0000313" key="7">
    <source>
        <dbReference type="Proteomes" id="UP001224775"/>
    </source>
</evidence>
<comment type="caution">
    <text evidence="6">The sequence shown here is derived from an EMBL/GenBank/DDBJ whole genome shotgun (WGS) entry which is preliminary data.</text>
</comment>
<feature type="region of interest" description="Disordered" evidence="4">
    <location>
        <begin position="389"/>
        <end position="436"/>
    </location>
</feature>
<keyword evidence="2" id="KW-0694">RNA-binding</keyword>
<dbReference type="GO" id="GO:0000398">
    <property type="term" value="P:mRNA splicing, via spliceosome"/>
    <property type="evidence" value="ECO:0007669"/>
    <property type="project" value="TreeGrafter"/>
</dbReference>
<dbReference type="AlphaFoldDB" id="A0AAD8YCT1"/>
<protein>
    <submittedName>
        <fullName evidence="6">RNA-binding protein</fullName>
    </submittedName>
</protein>